<dbReference type="Pfam" id="PF00113">
    <property type="entry name" value="Enolase_C"/>
    <property type="match status" value="1"/>
</dbReference>
<dbReference type="InterPro" id="IPR020809">
    <property type="entry name" value="Enolase_CS"/>
</dbReference>
<dbReference type="InterPro" id="IPR020810">
    <property type="entry name" value="Enolase_C"/>
</dbReference>
<feature type="binding site" evidence="14">
    <location>
        <position position="322"/>
    </location>
    <ligand>
        <name>substrate</name>
    </ligand>
</feature>
<evidence type="ECO:0000256" key="1">
    <source>
        <dbReference type="ARBA" id="ARBA00005031"/>
    </source>
</evidence>
<dbReference type="Pfam" id="PF03952">
    <property type="entry name" value="Enolase_N"/>
    <property type="match status" value="1"/>
</dbReference>
<dbReference type="Proteomes" id="UP000070355">
    <property type="component" value="Unassembled WGS sequence"/>
</dbReference>
<feature type="domain" description="Enolase N-terminal" evidence="17">
    <location>
        <begin position="9"/>
        <end position="140"/>
    </location>
</feature>
<dbReference type="OrthoDB" id="9804716at2"/>
<name>A0A134A5V9_9BACL</name>
<keyword evidence="18" id="KW-0670">Pyruvate</keyword>
<organism evidence="18 19">
    <name type="scientific">Gemella haemolysans</name>
    <dbReference type="NCBI Taxonomy" id="1379"/>
    <lineage>
        <taxon>Bacteria</taxon>
        <taxon>Bacillati</taxon>
        <taxon>Bacillota</taxon>
        <taxon>Bacilli</taxon>
        <taxon>Bacillales</taxon>
        <taxon>Gemellaceae</taxon>
        <taxon>Gemella</taxon>
    </lineage>
</organism>
<evidence type="ECO:0000256" key="7">
    <source>
        <dbReference type="ARBA" id="ARBA00022723"/>
    </source>
</evidence>
<comment type="subcellular location">
    <subcellularLocation>
        <location evidence="12">Cytoplasm</location>
    </subcellularLocation>
    <subcellularLocation>
        <location evidence="12">Secreted</location>
    </subcellularLocation>
    <subcellularLocation>
        <location evidence="12">Cell surface</location>
    </subcellularLocation>
    <text evidence="12">Fractions of enolase are present in both the cytoplasm and on the cell surface.</text>
</comment>
<comment type="pathway">
    <text evidence="1 12">Carbohydrate degradation; glycolysis; pyruvate from D-glyceraldehyde 3-phosphate: step 4/5.</text>
</comment>
<dbReference type="Gene3D" id="3.20.20.120">
    <property type="entry name" value="Enolase-like C-terminal domain"/>
    <property type="match status" value="1"/>
</dbReference>
<feature type="binding site" evidence="14">
    <location>
        <begin position="374"/>
        <end position="377"/>
    </location>
    <ligand>
        <name>substrate</name>
    </ligand>
</feature>
<evidence type="ECO:0000256" key="9">
    <source>
        <dbReference type="ARBA" id="ARBA00023152"/>
    </source>
</evidence>
<evidence type="ECO:0000256" key="4">
    <source>
        <dbReference type="ARBA" id="ARBA00017068"/>
    </source>
</evidence>
<keyword evidence="5 12" id="KW-0963">Cytoplasm</keyword>
<dbReference type="HAMAP" id="MF_00318">
    <property type="entry name" value="Enolase"/>
    <property type="match status" value="1"/>
</dbReference>
<feature type="binding site" evidence="12">
    <location>
        <position position="376"/>
    </location>
    <ligand>
        <name>(2R)-2-phosphoglycerate</name>
        <dbReference type="ChEBI" id="CHEBI:58289"/>
    </ligand>
</feature>
<dbReference type="PANTHER" id="PTHR11902">
    <property type="entry name" value="ENOLASE"/>
    <property type="match status" value="1"/>
</dbReference>
<sequence length="438" mass="47252">MLAKTFDIIAEVYAREVLDSRGNPTVEVEVTTESGAFGRALVPSGASTGQYEAVELRDGDKGRYLGKGVTKAVTNVNEEIAPLLEGKFDVFDQVGIDYAMIELDGTENKGRLGANAILGVSLAVAHAAADSLGVPLYRYLGGTNSKELPTPMMNIVNGGSHSDAPIAFQEFMILPVGAPTFKEALRWGAEVFHNLAKLLHNRGLSTAVGDEGGFAPTFEGTEDAVETILAAIKAAGLEPGKDVFLGFDCASSEFYENGVYNYAKFEGEGGAVRTSEQQVDYLEELVNKYPIITIEDGMDENDWEGWKLLTDRIGDRVQLVGDDLFVTNTKKLSQGIAQGVGNSILIKVNQIGTLTETLNAIEMAKRARYTAVISHRSGETEDSTISDIAVATNAGQIKTGSLSRTDRIAKYNQLLRIEDELDATAVYPGELAFYNIKR</sequence>
<evidence type="ECO:0000259" key="16">
    <source>
        <dbReference type="SMART" id="SM01192"/>
    </source>
</evidence>
<dbReference type="SFLD" id="SFLDF00002">
    <property type="entry name" value="enolase"/>
    <property type="match status" value="1"/>
</dbReference>
<evidence type="ECO:0000259" key="17">
    <source>
        <dbReference type="SMART" id="SM01193"/>
    </source>
</evidence>
<dbReference type="SMART" id="SM01193">
    <property type="entry name" value="Enolase_N"/>
    <property type="match status" value="1"/>
</dbReference>
<dbReference type="SUPFAM" id="SSF51604">
    <property type="entry name" value="Enolase C-terminal domain-like"/>
    <property type="match status" value="1"/>
</dbReference>
<dbReference type="STRING" id="1379.HMPREF3186_00280"/>
<evidence type="ECO:0000256" key="14">
    <source>
        <dbReference type="PIRSR" id="PIRSR001400-2"/>
    </source>
</evidence>
<evidence type="ECO:0000313" key="19">
    <source>
        <dbReference type="Proteomes" id="UP000070355"/>
    </source>
</evidence>
<dbReference type="GO" id="GO:0000287">
    <property type="term" value="F:magnesium ion binding"/>
    <property type="evidence" value="ECO:0007669"/>
    <property type="project" value="UniProtKB-UniRule"/>
</dbReference>
<dbReference type="FunFam" id="3.20.20.120:FF:000001">
    <property type="entry name" value="Enolase"/>
    <property type="match status" value="1"/>
</dbReference>
<dbReference type="UniPathway" id="UPA00109">
    <property type="reaction ID" value="UER00187"/>
</dbReference>
<feature type="binding site" evidence="12 15">
    <location>
        <position position="322"/>
    </location>
    <ligand>
        <name>Mg(2+)</name>
        <dbReference type="ChEBI" id="CHEBI:18420"/>
    </ligand>
</feature>
<feature type="binding site" evidence="12">
    <location>
        <position position="347"/>
    </location>
    <ligand>
        <name>(2R)-2-phosphoglycerate</name>
        <dbReference type="ChEBI" id="CHEBI:58289"/>
    </ligand>
</feature>
<reference evidence="19" key="1">
    <citation type="submission" date="2016-01" db="EMBL/GenBank/DDBJ databases">
        <authorList>
            <person name="Mitreva M."/>
            <person name="Pepin K.H."/>
            <person name="Mihindukulasuriya K.A."/>
            <person name="Fulton R."/>
            <person name="Fronick C."/>
            <person name="O'Laughlin M."/>
            <person name="Miner T."/>
            <person name="Herter B."/>
            <person name="Rosa B.A."/>
            <person name="Cordes M."/>
            <person name="Tomlinson C."/>
            <person name="Wollam A."/>
            <person name="Palsikar V.B."/>
            <person name="Mardis E.R."/>
            <person name="Wilson R.K."/>
        </authorList>
    </citation>
    <scope>NUCLEOTIDE SEQUENCE [LARGE SCALE GENOMIC DNA]</scope>
    <source>
        <strain evidence="19">DNF01167</strain>
    </source>
</reference>
<protein>
    <recommendedName>
        <fullName evidence="4 12">Enolase</fullName>
        <ecNumber evidence="3 12">4.2.1.11</ecNumber>
    </recommendedName>
    <alternativeName>
        <fullName evidence="12">2-phospho-D-glycerate hydro-lyase</fullName>
    </alternativeName>
    <alternativeName>
        <fullName evidence="12">2-phosphoglycerate dehydratase</fullName>
    </alternativeName>
</protein>
<evidence type="ECO:0000256" key="3">
    <source>
        <dbReference type="ARBA" id="ARBA00012058"/>
    </source>
</evidence>
<evidence type="ECO:0000256" key="15">
    <source>
        <dbReference type="PIRSR" id="PIRSR001400-3"/>
    </source>
</evidence>
<comment type="caution">
    <text evidence="18">The sequence shown here is derived from an EMBL/GenBank/DDBJ whole genome shotgun (WGS) entry which is preliminary data.</text>
</comment>
<comment type="similarity">
    <text evidence="2 12">Belongs to the enolase family.</text>
</comment>
<evidence type="ECO:0000256" key="10">
    <source>
        <dbReference type="ARBA" id="ARBA00023239"/>
    </source>
</evidence>
<evidence type="ECO:0000256" key="2">
    <source>
        <dbReference type="ARBA" id="ARBA00009604"/>
    </source>
</evidence>
<evidence type="ECO:0000256" key="11">
    <source>
        <dbReference type="ARBA" id="ARBA00048951"/>
    </source>
</evidence>
<evidence type="ECO:0000256" key="8">
    <source>
        <dbReference type="ARBA" id="ARBA00022842"/>
    </source>
</evidence>
<keyword evidence="8 12" id="KW-0460">Magnesium</keyword>
<dbReference type="FunFam" id="3.30.390.10:FF:000001">
    <property type="entry name" value="Enolase"/>
    <property type="match status" value="1"/>
</dbReference>
<comment type="function">
    <text evidence="12">Catalyzes the reversible conversion of 2-phosphoglycerate (2-PG) into phosphoenolpyruvate (PEP). It is essential for the degradation of carbohydrates via glycolysis.</text>
</comment>
<feature type="binding site" evidence="12">
    <location>
        <position position="398"/>
    </location>
    <ligand>
        <name>(2R)-2-phosphoglycerate</name>
        <dbReference type="ChEBI" id="CHEBI:58289"/>
    </ligand>
</feature>
<evidence type="ECO:0000256" key="6">
    <source>
        <dbReference type="ARBA" id="ARBA00022525"/>
    </source>
</evidence>
<feature type="binding site" evidence="14">
    <location>
        <position position="161"/>
    </location>
    <ligand>
        <name>substrate</name>
    </ligand>
</feature>
<keyword evidence="7 12" id="KW-0479">Metal-binding</keyword>
<feature type="binding site" evidence="14">
    <location>
        <position position="295"/>
    </location>
    <ligand>
        <name>substrate</name>
    </ligand>
</feature>
<feature type="active site" description="Proton donor" evidence="12 13">
    <location>
        <position position="211"/>
    </location>
</feature>
<feature type="binding site" evidence="14">
    <location>
        <position position="398"/>
    </location>
    <ligand>
        <name>substrate</name>
    </ligand>
</feature>
<dbReference type="PATRIC" id="fig|1379.3.peg.276"/>
<dbReference type="SFLD" id="SFLDS00001">
    <property type="entry name" value="Enolase"/>
    <property type="match status" value="1"/>
</dbReference>
<accession>A0A134A5V9</accession>
<dbReference type="EMBL" id="LSDC01000018">
    <property type="protein sequence ID" value="KXB63094.1"/>
    <property type="molecule type" value="Genomic_DNA"/>
</dbReference>
<evidence type="ECO:0000313" key="18">
    <source>
        <dbReference type="EMBL" id="KXB63094.1"/>
    </source>
</evidence>
<dbReference type="GO" id="GO:0005576">
    <property type="term" value="C:extracellular region"/>
    <property type="evidence" value="ECO:0007669"/>
    <property type="project" value="UniProtKB-SubCell"/>
</dbReference>
<dbReference type="GO" id="GO:0006096">
    <property type="term" value="P:glycolytic process"/>
    <property type="evidence" value="ECO:0007669"/>
    <property type="project" value="UniProtKB-UniRule"/>
</dbReference>
<feature type="active site" description="Proton acceptor" evidence="12 13">
    <location>
        <position position="347"/>
    </location>
</feature>
<dbReference type="PANTHER" id="PTHR11902:SF1">
    <property type="entry name" value="ENOLASE"/>
    <property type="match status" value="1"/>
</dbReference>
<evidence type="ECO:0000256" key="12">
    <source>
        <dbReference type="HAMAP-Rule" id="MF_00318"/>
    </source>
</evidence>
<dbReference type="InterPro" id="IPR020811">
    <property type="entry name" value="Enolase_N"/>
</dbReference>
<feature type="binding site" evidence="12 15">
    <location>
        <position position="295"/>
    </location>
    <ligand>
        <name>Mg(2+)</name>
        <dbReference type="ChEBI" id="CHEBI:18420"/>
    </ligand>
</feature>
<keyword evidence="6 12" id="KW-0964">Secreted</keyword>
<dbReference type="GO" id="GO:0000015">
    <property type="term" value="C:phosphopyruvate hydratase complex"/>
    <property type="evidence" value="ECO:0007669"/>
    <property type="project" value="InterPro"/>
</dbReference>
<feature type="domain" description="Enolase C-terminal TIM barrel" evidence="16">
    <location>
        <begin position="145"/>
        <end position="435"/>
    </location>
</feature>
<dbReference type="SUPFAM" id="SSF54826">
    <property type="entry name" value="Enolase N-terminal domain-like"/>
    <property type="match status" value="1"/>
</dbReference>
<dbReference type="GO" id="GO:0004634">
    <property type="term" value="F:phosphopyruvate hydratase activity"/>
    <property type="evidence" value="ECO:0007669"/>
    <property type="project" value="UniProtKB-UniRule"/>
</dbReference>
<dbReference type="InterPro" id="IPR036849">
    <property type="entry name" value="Enolase-like_C_sf"/>
</dbReference>
<comment type="catalytic activity">
    <reaction evidence="11">
        <text>(2R)-2-phosphoglycerate = phosphoenolpyruvate + H2O</text>
        <dbReference type="Rhea" id="RHEA:10164"/>
        <dbReference type="ChEBI" id="CHEBI:15377"/>
        <dbReference type="ChEBI" id="CHEBI:58289"/>
        <dbReference type="ChEBI" id="CHEBI:58702"/>
        <dbReference type="EC" id="4.2.1.11"/>
    </reaction>
    <physiologicalReaction direction="left-to-right" evidence="11">
        <dbReference type="Rhea" id="RHEA:10165"/>
    </physiologicalReaction>
</comment>
<comment type="cofactor">
    <cofactor evidence="15">
        <name>Mg(2+)</name>
        <dbReference type="ChEBI" id="CHEBI:18420"/>
    </cofactor>
    <text evidence="15">Mg(2+) is required for catalysis and for stabilizing the dimer.</text>
</comment>
<dbReference type="SMART" id="SM01192">
    <property type="entry name" value="Enolase_C"/>
    <property type="match status" value="1"/>
</dbReference>
<dbReference type="EC" id="4.2.1.11" evidence="3 12"/>
<feature type="binding site" evidence="12 15">
    <location>
        <position position="248"/>
    </location>
    <ligand>
        <name>Mg(2+)</name>
        <dbReference type="ChEBI" id="CHEBI:18420"/>
    </ligand>
</feature>
<dbReference type="PRINTS" id="PR00148">
    <property type="entry name" value="ENOLASE"/>
</dbReference>
<dbReference type="PIRSF" id="PIRSF001400">
    <property type="entry name" value="Enolase"/>
    <property type="match status" value="1"/>
</dbReference>
<dbReference type="Gene3D" id="3.30.390.10">
    <property type="entry name" value="Enolase-like, N-terminal domain"/>
    <property type="match status" value="1"/>
</dbReference>
<evidence type="ECO:0000256" key="13">
    <source>
        <dbReference type="PIRSR" id="PIRSR001400-1"/>
    </source>
</evidence>
<dbReference type="PROSITE" id="PS00164">
    <property type="entry name" value="ENOLASE"/>
    <property type="match status" value="1"/>
</dbReference>
<dbReference type="InterPro" id="IPR029017">
    <property type="entry name" value="Enolase-like_N"/>
</dbReference>
<dbReference type="AlphaFoldDB" id="A0A134A5V9"/>
<dbReference type="SFLD" id="SFLDG00178">
    <property type="entry name" value="enolase"/>
    <property type="match status" value="1"/>
</dbReference>
<keyword evidence="10 12" id="KW-0456">Lyase</keyword>
<keyword evidence="9 12" id="KW-0324">Glycolysis</keyword>
<dbReference type="RefSeq" id="WP_060913575.1">
    <property type="nucleotide sequence ID" value="NZ_JAWFGB010000009.1"/>
</dbReference>
<dbReference type="GO" id="GO:0009986">
    <property type="term" value="C:cell surface"/>
    <property type="evidence" value="ECO:0007669"/>
    <property type="project" value="UniProtKB-SubCell"/>
</dbReference>
<dbReference type="InterPro" id="IPR000941">
    <property type="entry name" value="Enolase"/>
</dbReference>
<dbReference type="NCBIfam" id="TIGR01060">
    <property type="entry name" value="eno"/>
    <property type="match status" value="1"/>
</dbReference>
<proteinExistence type="inferred from homology"/>
<feature type="binding site" evidence="12">
    <location>
        <position position="377"/>
    </location>
    <ligand>
        <name>(2R)-2-phosphoglycerate</name>
        <dbReference type="ChEBI" id="CHEBI:58289"/>
    </ligand>
</feature>
<feature type="binding site" evidence="14">
    <location>
        <position position="170"/>
    </location>
    <ligand>
        <name>substrate</name>
    </ligand>
</feature>
<feature type="binding site" evidence="12">
    <location>
        <position position="169"/>
    </location>
    <ligand>
        <name>(2R)-2-phosphoglycerate</name>
        <dbReference type="ChEBI" id="CHEBI:58289"/>
    </ligand>
</feature>
<gene>
    <name evidence="12" type="primary">eno</name>
    <name evidence="18" type="ORF">HMPREF3186_00280</name>
</gene>
<dbReference type="CDD" id="cd03313">
    <property type="entry name" value="enolase"/>
    <property type="match status" value="1"/>
</dbReference>
<evidence type="ECO:0000256" key="5">
    <source>
        <dbReference type="ARBA" id="ARBA00022490"/>
    </source>
</evidence>
<comment type="cofactor">
    <cofactor evidence="12">
        <name>Mg(2+)</name>
        <dbReference type="ChEBI" id="CHEBI:18420"/>
    </cofactor>
    <text evidence="12">Binds a second Mg(2+) ion via substrate during catalysis.</text>
</comment>